<reference evidence="2 3" key="1">
    <citation type="submission" date="2017-10" db="EMBL/GenBank/DDBJ databases">
        <title>Phenotypic and genomic properties of facultatively anaerobic sulfur-reducing natronoarchaea from hypersaline soda lakes.</title>
        <authorList>
            <person name="Sorokin D.Y."/>
            <person name="Kublanov I.V."/>
            <person name="Roman P."/>
            <person name="Sinninghe Damste J.S."/>
            <person name="Golyshin P.N."/>
            <person name="Rojo D."/>
            <person name="Ciordia S."/>
            <person name="Mena Md.C."/>
            <person name="Ferrer M."/>
            <person name="Messina E."/>
            <person name="Smedile F."/>
            <person name="La Spada G."/>
            <person name="La Cono V."/>
            <person name="Yakimov M.M."/>
        </authorList>
    </citation>
    <scope>NUCLEOTIDE SEQUENCE [LARGE SCALE GENOMIC DNA]</scope>
    <source>
        <strain evidence="2 3">AArc1</strain>
        <plasmid evidence="3">paarc1-02</plasmid>
    </source>
</reference>
<dbReference type="EMBL" id="CP024046">
    <property type="protein sequence ID" value="AXR76306.1"/>
    <property type="molecule type" value="Genomic_DNA"/>
</dbReference>
<evidence type="ECO:0000313" key="3">
    <source>
        <dbReference type="Proteomes" id="UP000258707"/>
    </source>
</evidence>
<dbReference type="KEGG" id="nan:AArc1_5105"/>
<organism evidence="2 3">
    <name type="scientific">Natrarchaeobaculum sulfurireducens</name>
    <dbReference type="NCBI Taxonomy" id="2044521"/>
    <lineage>
        <taxon>Archaea</taxon>
        <taxon>Methanobacteriati</taxon>
        <taxon>Methanobacteriota</taxon>
        <taxon>Stenosarchaea group</taxon>
        <taxon>Halobacteria</taxon>
        <taxon>Halobacteriales</taxon>
        <taxon>Natrialbaceae</taxon>
        <taxon>Natrarchaeobaculum</taxon>
    </lineage>
</organism>
<geneLocation type="plasmid" evidence="3">
    <name>paarc1-02</name>
</geneLocation>
<accession>A0A346P9W1</accession>
<dbReference type="InterPro" id="IPR058419">
    <property type="entry name" value="DUF8106"/>
</dbReference>
<evidence type="ECO:0000259" key="1">
    <source>
        <dbReference type="Pfam" id="PF26408"/>
    </source>
</evidence>
<gene>
    <name evidence="2" type="ORF">AArc1_5105</name>
</gene>
<evidence type="ECO:0000313" key="2">
    <source>
        <dbReference type="EMBL" id="AXR76306.1"/>
    </source>
</evidence>
<feature type="domain" description="DUF8106" evidence="1">
    <location>
        <begin position="15"/>
        <end position="56"/>
    </location>
</feature>
<sequence length="68" mass="7946">MAHTYPSTNTSSKTKLSLICQTCGYEEQIYGEWIEEKSKEYRSLICPECHTTVDQRHAYPTNQQKFPD</sequence>
<protein>
    <recommendedName>
        <fullName evidence="1">DUF8106 domain-containing protein</fullName>
    </recommendedName>
</protein>
<proteinExistence type="predicted"/>
<dbReference type="AlphaFoldDB" id="A0A346P9W1"/>
<dbReference type="Proteomes" id="UP000258707">
    <property type="component" value="Plasmid pAArc1-02"/>
</dbReference>
<keyword evidence="2" id="KW-0614">Plasmid</keyword>
<dbReference type="Pfam" id="PF26408">
    <property type="entry name" value="DUF8106"/>
    <property type="match status" value="1"/>
</dbReference>
<name>A0A346P9W1_9EURY</name>